<keyword evidence="3" id="KW-1185">Reference proteome</keyword>
<feature type="region of interest" description="Disordered" evidence="1">
    <location>
        <begin position="1"/>
        <end position="42"/>
    </location>
</feature>
<organism evidence="2 3">
    <name type="scientific">Seminavis robusta</name>
    <dbReference type="NCBI Taxonomy" id="568900"/>
    <lineage>
        <taxon>Eukaryota</taxon>
        <taxon>Sar</taxon>
        <taxon>Stramenopiles</taxon>
        <taxon>Ochrophyta</taxon>
        <taxon>Bacillariophyta</taxon>
        <taxon>Bacillariophyceae</taxon>
        <taxon>Bacillariophycidae</taxon>
        <taxon>Naviculales</taxon>
        <taxon>Naviculaceae</taxon>
        <taxon>Seminavis</taxon>
    </lineage>
</organism>
<evidence type="ECO:0000313" key="2">
    <source>
        <dbReference type="EMBL" id="CAB9510708.1"/>
    </source>
</evidence>
<dbReference type="EMBL" id="CAICTM010000448">
    <property type="protein sequence ID" value="CAB9510708.1"/>
    <property type="molecule type" value="Genomic_DNA"/>
</dbReference>
<reference evidence="2" key="1">
    <citation type="submission" date="2020-06" db="EMBL/GenBank/DDBJ databases">
        <authorList>
            <consortium name="Plant Systems Biology data submission"/>
        </authorList>
    </citation>
    <scope>NUCLEOTIDE SEQUENCE</scope>
    <source>
        <strain evidence="2">D6</strain>
    </source>
</reference>
<comment type="caution">
    <text evidence="2">The sequence shown here is derived from an EMBL/GenBank/DDBJ whole genome shotgun (WGS) entry which is preliminary data.</text>
</comment>
<protein>
    <submittedName>
        <fullName evidence="2">Uncharacterized protein</fullName>
    </submittedName>
</protein>
<proteinExistence type="predicted"/>
<dbReference type="AlphaFoldDB" id="A0A9N8DXE5"/>
<dbReference type="Proteomes" id="UP001153069">
    <property type="component" value="Unassembled WGS sequence"/>
</dbReference>
<name>A0A9N8DXE5_9STRA</name>
<evidence type="ECO:0000313" key="3">
    <source>
        <dbReference type="Proteomes" id="UP001153069"/>
    </source>
</evidence>
<sequence length="337" mass="37224">MKQYRELSSSDSSQDSCDTEGTEEWPSRVARPPVELNGRDKSVKKKDKIFGVSLDVNGAELRKCLSPPDVSEKMALEMTEAMTDVVNLGGKPSNNHEVEDTAVNIQDSLFEIAAVSRQERLGEESRRDLRWKNGSRNGFKGVKNLDGLRTLLYDVRSLQDTNTSNLIAIQLAILQRKGWDSLITEAWCHGGYITTLSRLGMRNYIDLLEHLVHVGSSSTWSMVKKEIDYHVKKWSMIRASSNTRVGAICGIYVHLRDGSVSKWIYNTLEAEKTSELYKTVSNGSGGNPGSGTRGLAVCSKCGTILHGDTGCIWANKTNNQAKQAARDVIRALANGQA</sequence>
<accession>A0A9N8DXE5</accession>
<evidence type="ECO:0000256" key="1">
    <source>
        <dbReference type="SAM" id="MobiDB-lite"/>
    </source>
</evidence>
<gene>
    <name evidence="2" type="ORF">SEMRO_449_G145240.1</name>
</gene>